<keyword evidence="1" id="KW-0472">Membrane</keyword>
<reference evidence="2" key="1">
    <citation type="journal article" date="2013" name="Environ. Microbiol.">
        <title>Microbiota from the distal guts of lean and obese adolescents exhibit partial functional redundancy besides clear differences in community structure.</title>
        <authorList>
            <person name="Ferrer M."/>
            <person name="Ruiz A."/>
            <person name="Lanza F."/>
            <person name="Haange S.B."/>
            <person name="Oberbach A."/>
            <person name="Till H."/>
            <person name="Bargiela R."/>
            <person name="Campoy C."/>
            <person name="Segura M.T."/>
            <person name="Richter M."/>
            <person name="von Bergen M."/>
            <person name="Seifert J."/>
            <person name="Suarez A."/>
        </authorList>
    </citation>
    <scope>NUCLEOTIDE SEQUENCE</scope>
</reference>
<sequence>MNMRNLMIVAATPVFVTGTQNLMNDAMTWVLFLIPTAAALFCAFKAFCYQAADENERTMIKKSVKGALIIAVLGECASAIIKVILSYYVS</sequence>
<evidence type="ECO:0000256" key="1">
    <source>
        <dbReference type="SAM" id="Phobius"/>
    </source>
</evidence>
<evidence type="ECO:0000313" key="2">
    <source>
        <dbReference type="EMBL" id="EKC75539.1"/>
    </source>
</evidence>
<keyword evidence="1" id="KW-1133">Transmembrane helix</keyword>
<gene>
    <name evidence="2" type="ORF">LEA_05148</name>
</gene>
<comment type="caution">
    <text evidence="2">The sequence shown here is derived from an EMBL/GenBank/DDBJ whole genome shotgun (WGS) entry which is preliminary data.</text>
</comment>
<proteinExistence type="predicted"/>
<dbReference type="EMBL" id="AJWY01003371">
    <property type="protein sequence ID" value="EKC75539.1"/>
    <property type="molecule type" value="Genomic_DNA"/>
</dbReference>
<accession>K1U6B8</accession>
<organism evidence="2">
    <name type="scientific">human gut metagenome</name>
    <dbReference type="NCBI Taxonomy" id="408170"/>
    <lineage>
        <taxon>unclassified sequences</taxon>
        <taxon>metagenomes</taxon>
        <taxon>organismal metagenomes</taxon>
    </lineage>
</organism>
<dbReference type="AlphaFoldDB" id="K1U6B8"/>
<protein>
    <submittedName>
        <fullName evidence="2">Uncharacterized protein</fullName>
    </submittedName>
</protein>
<feature type="transmembrane region" description="Helical" evidence="1">
    <location>
        <begin position="26"/>
        <end position="47"/>
    </location>
</feature>
<name>K1U6B8_9ZZZZ</name>
<feature type="transmembrane region" description="Helical" evidence="1">
    <location>
        <begin position="68"/>
        <end position="89"/>
    </location>
</feature>
<keyword evidence="1" id="KW-0812">Transmembrane</keyword>